<keyword evidence="2" id="KW-0813">Transport</keyword>
<evidence type="ECO:0000256" key="1">
    <source>
        <dbReference type="ARBA" id="ARBA00005417"/>
    </source>
</evidence>
<reference evidence="8" key="1">
    <citation type="journal article" date="2019" name="Int. J. Syst. Evol. Microbiol.">
        <title>The Global Catalogue of Microorganisms (GCM) 10K type strain sequencing project: providing services to taxonomists for standard genome sequencing and annotation.</title>
        <authorList>
            <consortium name="The Broad Institute Genomics Platform"/>
            <consortium name="The Broad Institute Genome Sequencing Center for Infectious Disease"/>
            <person name="Wu L."/>
            <person name="Ma J."/>
        </authorList>
    </citation>
    <scope>NUCLEOTIDE SEQUENCE [LARGE SCALE GENOMIC DNA]</scope>
    <source>
        <strain evidence="8">JCM 18423</strain>
    </source>
</reference>
<comment type="caution">
    <text evidence="7">The sequence shown here is derived from an EMBL/GenBank/DDBJ whole genome shotgun (WGS) entry which is preliminary data.</text>
</comment>
<dbReference type="Proteomes" id="UP001500227">
    <property type="component" value="Unassembled WGS sequence"/>
</dbReference>
<dbReference type="GO" id="GO:0005524">
    <property type="term" value="F:ATP binding"/>
    <property type="evidence" value="ECO:0007669"/>
    <property type="project" value="UniProtKB-KW"/>
</dbReference>
<evidence type="ECO:0000256" key="4">
    <source>
        <dbReference type="ARBA" id="ARBA00022741"/>
    </source>
</evidence>
<dbReference type="EMBL" id="BAABKD010000001">
    <property type="protein sequence ID" value="GAA5083669.1"/>
    <property type="molecule type" value="Genomic_DNA"/>
</dbReference>
<dbReference type="CDD" id="cd03214">
    <property type="entry name" value="ABC_Iron-Siderophores_B12_Hemin"/>
    <property type="match status" value="1"/>
</dbReference>
<organism evidence="7 8">
    <name type="scientific">Paenalcaligenes hermetiae</name>
    <dbReference type="NCBI Taxonomy" id="1157987"/>
    <lineage>
        <taxon>Bacteria</taxon>
        <taxon>Pseudomonadati</taxon>
        <taxon>Pseudomonadota</taxon>
        <taxon>Betaproteobacteria</taxon>
        <taxon>Burkholderiales</taxon>
        <taxon>Alcaligenaceae</taxon>
        <taxon>Paenalcaligenes</taxon>
    </lineage>
</organism>
<evidence type="ECO:0000313" key="8">
    <source>
        <dbReference type="Proteomes" id="UP001500227"/>
    </source>
</evidence>
<dbReference type="InterPro" id="IPR003593">
    <property type="entry name" value="AAA+_ATPase"/>
</dbReference>
<gene>
    <name evidence="7" type="ORF">GCM10023337_00560</name>
</gene>
<keyword evidence="5 7" id="KW-0067">ATP-binding</keyword>
<keyword evidence="3" id="KW-1003">Cell membrane</keyword>
<dbReference type="SMART" id="SM00382">
    <property type="entry name" value="AAA"/>
    <property type="match status" value="1"/>
</dbReference>
<dbReference type="RefSeq" id="WP_345368769.1">
    <property type="nucleotide sequence ID" value="NZ_BAABKD010000001.1"/>
</dbReference>
<proteinExistence type="inferred from homology"/>
<dbReference type="SUPFAM" id="SSF52540">
    <property type="entry name" value="P-loop containing nucleoside triphosphate hydrolases"/>
    <property type="match status" value="1"/>
</dbReference>
<evidence type="ECO:0000256" key="5">
    <source>
        <dbReference type="ARBA" id="ARBA00022840"/>
    </source>
</evidence>
<dbReference type="PANTHER" id="PTHR42734">
    <property type="entry name" value="METAL TRANSPORT SYSTEM ATP-BINDING PROTEIN TM_0124-RELATED"/>
    <property type="match status" value="1"/>
</dbReference>
<dbReference type="PANTHER" id="PTHR42734:SF6">
    <property type="entry name" value="MOLYBDATE IMPORT ATP-BINDING PROTEIN MOLC"/>
    <property type="match status" value="1"/>
</dbReference>
<dbReference type="InterPro" id="IPR017871">
    <property type="entry name" value="ABC_transporter-like_CS"/>
</dbReference>
<dbReference type="Pfam" id="PF00005">
    <property type="entry name" value="ABC_tran"/>
    <property type="match status" value="1"/>
</dbReference>
<keyword evidence="3" id="KW-0472">Membrane</keyword>
<dbReference type="PROSITE" id="PS50893">
    <property type="entry name" value="ABC_TRANSPORTER_2"/>
    <property type="match status" value="1"/>
</dbReference>
<dbReference type="PROSITE" id="PS00211">
    <property type="entry name" value="ABC_TRANSPORTER_1"/>
    <property type="match status" value="1"/>
</dbReference>
<comment type="similarity">
    <text evidence="1">Belongs to the ABC transporter superfamily.</text>
</comment>
<dbReference type="InterPro" id="IPR027417">
    <property type="entry name" value="P-loop_NTPase"/>
</dbReference>
<sequence>MASTVIMQAQQLAIGYGTKTIGSSIDFSLRAGQTLCVLGPNGSGKSTLFKTLLGLQPALAGQIHILGRPLAHWSKRELAQHIAYVPQQTQSIFAFAVLDIVMMGRSAYIGLFASPSAKDRDLALQCLARLGIEHLASRLFLQLSGGEQQLVLLARALVQEPQALILDEPTASLDFGNQIRVLEQIQVLREQGLAIFLCTHQPEHAYRVADQVLLLKKGQVMAAGDTANTLTLTTLAQLYDLPIAAVSQHAQNVIPKS</sequence>
<evidence type="ECO:0000256" key="2">
    <source>
        <dbReference type="ARBA" id="ARBA00022448"/>
    </source>
</evidence>
<dbReference type="InterPro" id="IPR003439">
    <property type="entry name" value="ABC_transporter-like_ATP-bd"/>
</dbReference>
<keyword evidence="8" id="KW-1185">Reference proteome</keyword>
<evidence type="ECO:0000256" key="3">
    <source>
        <dbReference type="ARBA" id="ARBA00022475"/>
    </source>
</evidence>
<feature type="domain" description="ABC transporter" evidence="6">
    <location>
        <begin position="7"/>
        <end position="242"/>
    </location>
</feature>
<keyword evidence="4" id="KW-0547">Nucleotide-binding</keyword>
<dbReference type="InterPro" id="IPR050153">
    <property type="entry name" value="Metal_Ion_Import_ABC"/>
</dbReference>
<evidence type="ECO:0000259" key="6">
    <source>
        <dbReference type="PROSITE" id="PS50893"/>
    </source>
</evidence>
<name>A0ABP9LV28_9BURK</name>
<accession>A0ABP9LV28</accession>
<protein>
    <submittedName>
        <fullName evidence="7">ABC transporter ATP-binding protein</fullName>
    </submittedName>
</protein>
<dbReference type="Gene3D" id="3.40.50.300">
    <property type="entry name" value="P-loop containing nucleotide triphosphate hydrolases"/>
    <property type="match status" value="1"/>
</dbReference>
<evidence type="ECO:0000313" key="7">
    <source>
        <dbReference type="EMBL" id="GAA5083669.1"/>
    </source>
</evidence>